<evidence type="ECO:0000313" key="4">
    <source>
        <dbReference type="Proteomes" id="UP001165074"/>
    </source>
</evidence>
<dbReference type="AlphaFoldDB" id="A0A9W6RYF3"/>
<dbReference type="EMBL" id="BSTK01000002">
    <property type="protein sequence ID" value="GLY84016.1"/>
    <property type="molecule type" value="Genomic_DNA"/>
</dbReference>
<sequence>MRKRLRYGLIAGVIAAPVAAAAAIVPAASATGGGSPSSAFGISAVGLVNIPRTPVVSSESGPRSRSVVSVPASPLVHLSVIHTRAVPGHAEASVADLKVAKAAISPKAVLSAKLISARCDDGAGSSRLVDVRLAGRAIQAGTSPNSRITVPVEGLGGVQVTVNKQVHNADGSITVTALELAVQALGKSQTIAISSATCAGQSSGEAPKPTPVPSDLPVTG</sequence>
<evidence type="ECO:0000313" key="3">
    <source>
        <dbReference type="EMBL" id="GLY84016.1"/>
    </source>
</evidence>
<name>A0A9W6RYF3_9ACTN</name>
<evidence type="ECO:0000256" key="1">
    <source>
        <dbReference type="SAM" id="MobiDB-lite"/>
    </source>
</evidence>
<dbReference type="NCBIfam" id="NF040603">
    <property type="entry name" value="choice_anch_P"/>
    <property type="match status" value="1"/>
</dbReference>
<organism evidence="3 4">
    <name type="scientific">Actinoallomurus iriomotensis</name>
    <dbReference type="NCBI Taxonomy" id="478107"/>
    <lineage>
        <taxon>Bacteria</taxon>
        <taxon>Bacillati</taxon>
        <taxon>Actinomycetota</taxon>
        <taxon>Actinomycetes</taxon>
        <taxon>Streptosporangiales</taxon>
        <taxon>Thermomonosporaceae</taxon>
        <taxon>Actinoallomurus</taxon>
    </lineage>
</organism>
<protein>
    <submittedName>
        <fullName evidence="3">Uncharacterized protein</fullName>
    </submittedName>
</protein>
<feature type="chain" id="PRO_5040933897" evidence="2">
    <location>
        <begin position="23"/>
        <end position="220"/>
    </location>
</feature>
<keyword evidence="2" id="KW-0732">Signal</keyword>
<feature type="region of interest" description="Disordered" evidence="1">
    <location>
        <begin position="199"/>
        <end position="220"/>
    </location>
</feature>
<keyword evidence="4" id="KW-1185">Reference proteome</keyword>
<comment type="caution">
    <text evidence="3">The sequence shown here is derived from an EMBL/GenBank/DDBJ whole genome shotgun (WGS) entry which is preliminary data.</text>
</comment>
<feature type="signal peptide" evidence="2">
    <location>
        <begin position="1"/>
        <end position="22"/>
    </location>
</feature>
<evidence type="ECO:0000256" key="2">
    <source>
        <dbReference type="SAM" id="SignalP"/>
    </source>
</evidence>
<reference evidence="3" key="1">
    <citation type="submission" date="2023-03" db="EMBL/GenBank/DDBJ databases">
        <title>Actinoallomurus iriomotensis NBRC 103684.</title>
        <authorList>
            <person name="Ichikawa N."/>
            <person name="Sato H."/>
            <person name="Tonouchi N."/>
        </authorList>
    </citation>
    <scope>NUCLEOTIDE SEQUENCE</scope>
    <source>
        <strain evidence="3">NBRC 103684</strain>
    </source>
</reference>
<proteinExistence type="predicted"/>
<dbReference type="RefSeq" id="WP_285568761.1">
    <property type="nucleotide sequence ID" value="NZ_BSTK01000002.1"/>
</dbReference>
<accession>A0A9W6RYF3</accession>
<gene>
    <name evidence="3" type="ORF">Airi02_019450</name>
</gene>
<dbReference type="Proteomes" id="UP001165074">
    <property type="component" value="Unassembled WGS sequence"/>
</dbReference>